<dbReference type="Proteomes" id="UP000254495">
    <property type="component" value="Unassembled WGS sequence"/>
</dbReference>
<evidence type="ECO:0000259" key="2">
    <source>
        <dbReference type="Pfam" id="PF04266"/>
    </source>
</evidence>
<dbReference type="EMBL" id="UGCU01000001">
    <property type="protein sequence ID" value="STJ09586.1"/>
    <property type="molecule type" value="Genomic_DNA"/>
</dbReference>
<evidence type="ECO:0000256" key="1">
    <source>
        <dbReference type="ARBA" id="ARBA00022801"/>
    </source>
</evidence>
<dbReference type="NCBIfam" id="NF003443">
    <property type="entry name" value="PRK04980.1"/>
    <property type="match status" value="1"/>
</dbReference>
<accession>A0A376VCW0</accession>
<proteinExistence type="predicted"/>
<dbReference type="InterPro" id="IPR007374">
    <property type="entry name" value="ASCH_domain"/>
</dbReference>
<protein>
    <submittedName>
        <fullName evidence="3">Putative cytoplasmic protein</fullName>
    </submittedName>
</protein>
<dbReference type="Pfam" id="PF04266">
    <property type="entry name" value="ASCH"/>
    <property type="match status" value="1"/>
</dbReference>
<dbReference type="AlphaFoldDB" id="A0A376VCW0"/>
<reference evidence="3 4" key="1">
    <citation type="submission" date="2018-06" db="EMBL/GenBank/DDBJ databases">
        <authorList>
            <consortium name="Pathogen Informatics"/>
            <person name="Doyle S."/>
        </authorList>
    </citation>
    <scope>NUCLEOTIDE SEQUENCE [LARGE SCALE GENOMIC DNA]</scope>
    <source>
        <strain evidence="3 4">NCTC9077</strain>
    </source>
</reference>
<name>A0A376VCW0_ECOLX</name>
<feature type="domain" description="ASCH" evidence="2">
    <location>
        <begin position="8"/>
        <end position="65"/>
    </location>
</feature>
<organism evidence="3 4">
    <name type="scientific">Escherichia coli</name>
    <dbReference type="NCBI Taxonomy" id="562"/>
    <lineage>
        <taxon>Bacteria</taxon>
        <taxon>Pseudomonadati</taxon>
        <taxon>Pseudomonadota</taxon>
        <taxon>Gammaproteobacteria</taxon>
        <taxon>Enterobacterales</taxon>
        <taxon>Enterobacteriaceae</taxon>
        <taxon>Escherichia</taxon>
    </lineage>
</organism>
<dbReference type="PANTHER" id="PTHR38088:SF2">
    <property type="entry name" value="UCP029143 FAMILY PROTEIN"/>
    <property type="match status" value="1"/>
</dbReference>
<dbReference type="Gene3D" id="2.30.130.30">
    <property type="entry name" value="Hypothetical protein"/>
    <property type="match status" value="1"/>
</dbReference>
<dbReference type="SUPFAM" id="SSF88697">
    <property type="entry name" value="PUA domain-like"/>
    <property type="match status" value="1"/>
</dbReference>
<gene>
    <name evidence="3" type="primary">yqfB</name>
    <name evidence="3" type="ORF">NCTC9077_01214</name>
</gene>
<dbReference type="PANTHER" id="PTHR38088">
    <property type="entry name" value="UCP029143 FAMILY PROTEIN"/>
    <property type="match status" value="1"/>
</dbReference>
<evidence type="ECO:0000313" key="3">
    <source>
        <dbReference type="EMBL" id="STJ09586.1"/>
    </source>
</evidence>
<sequence>MLRVGRFEDDGYFCTIEVTATSTVTLDTLTEKHAEQENMTLLELKKVIADIYPGQTQFYVIEFKCLLN</sequence>
<dbReference type="GO" id="GO:0005829">
    <property type="term" value="C:cytosol"/>
    <property type="evidence" value="ECO:0007669"/>
    <property type="project" value="TreeGrafter"/>
</dbReference>
<keyword evidence="1" id="KW-0378">Hydrolase</keyword>
<evidence type="ECO:0000313" key="4">
    <source>
        <dbReference type="Proteomes" id="UP000254495"/>
    </source>
</evidence>
<dbReference type="InterPro" id="IPR015947">
    <property type="entry name" value="PUA-like_sf"/>
</dbReference>
<dbReference type="InterPro" id="IPR008314">
    <property type="entry name" value="AC4CH"/>
</dbReference>
<dbReference type="GO" id="GO:0016787">
    <property type="term" value="F:hydrolase activity"/>
    <property type="evidence" value="ECO:0007669"/>
    <property type="project" value="UniProtKB-KW"/>
</dbReference>